<reference evidence="12 13" key="1">
    <citation type="submission" date="2019-01" db="EMBL/GenBank/DDBJ databases">
        <title>Insights into ecological role of a new deltaproteobacterial order Candidatus Sinidesulfobacterales (Sva0485) by metagenomics and metatranscriptomics.</title>
        <authorList>
            <person name="Tan S."/>
            <person name="Liu J."/>
            <person name="Fang Y."/>
            <person name="Hedlund B."/>
            <person name="Lian Z.-H."/>
            <person name="Huang L.-Y."/>
            <person name="Li J.-T."/>
            <person name="Huang L.-N."/>
            <person name="Li W.-J."/>
            <person name="Jiang H.-C."/>
            <person name="Dong H.-L."/>
            <person name="Shu W.-S."/>
        </authorList>
    </citation>
    <scope>NUCLEOTIDE SEQUENCE [LARGE SCALE GENOMIC DNA]</scope>
    <source>
        <strain evidence="12">AP4</strain>
    </source>
</reference>
<keyword evidence="8 10" id="KW-0030">Aminoacyl-tRNA synthetase</keyword>
<evidence type="ECO:0000256" key="8">
    <source>
        <dbReference type="ARBA" id="ARBA00023146"/>
    </source>
</evidence>
<dbReference type="PROSITE" id="PS50861">
    <property type="entry name" value="AA_TRNA_LIGASE_II_GLYAB"/>
    <property type="match status" value="1"/>
</dbReference>
<dbReference type="GO" id="GO:0006426">
    <property type="term" value="P:glycyl-tRNA aminoacylation"/>
    <property type="evidence" value="ECO:0007669"/>
    <property type="project" value="UniProtKB-UniRule"/>
</dbReference>
<evidence type="ECO:0000313" key="13">
    <source>
        <dbReference type="Proteomes" id="UP000322454"/>
    </source>
</evidence>
<dbReference type="GO" id="GO:0004820">
    <property type="term" value="F:glycine-tRNA ligase activity"/>
    <property type="evidence" value="ECO:0007669"/>
    <property type="project" value="UniProtKB-UniRule"/>
</dbReference>
<dbReference type="PANTHER" id="PTHR30075:SF2">
    <property type="entry name" value="GLYCINE--TRNA LIGASE, CHLOROPLASTIC_MITOCHONDRIAL 2"/>
    <property type="match status" value="1"/>
</dbReference>
<dbReference type="InterPro" id="IPR006194">
    <property type="entry name" value="Gly-tRNA-synth_heterodimer"/>
</dbReference>
<comment type="catalytic activity">
    <reaction evidence="9 10">
        <text>tRNA(Gly) + glycine + ATP = glycyl-tRNA(Gly) + AMP + diphosphate</text>
        <dbReference type="Rhea" id="RHEA:16013"/>
        <dbReference type="Rhea" id="RHEA-COMP:9664"/>
        <dbReference type="Rhea" id="RHEA-COMP:9683"/>
        <dbReference type="ChEBI" id="CHEBI:30616"/>
        <dbReference type="ChEBI" id="CHEBI:33019"/>
        <dbReference type="ChEBI" id="CHEBI:57305"/>
        <dbReference type="ChEBI" id="CHEBI:78442"/>
        <dbReference type="ChEBI" id="CHEBI:78522"/>
        <dbReference type="ChEBI" id="CHEBI:456215"/>
        <dbReference type="EC" id="6.1.1.14"/>
    </reaction>
</comment>
<evidence type="ECO:0000256" key="7">
    <source>
        <dbReference type="ARBA" id="ARBA00022917"/>
    </source>
</evidence>
<dbReference type="Pfam" id="PF05746">
    <property type="entry name" value="DALR_1"/>
    <property type="match status" value="1"/>
</dbReference>
<gene>
    <name evidence="10" type="primary">glyS</name>
    <name evidence="12" type="ORF">EVJ48_03795</name>
</gene>
<comment type="subcellular location">
    <subcellularLocation>
        <location evidence="1 10">Cytoplasm</location>
    </subcellularLocation>
</comment>
<keyword evidence="4 10" id="KW-0436">Ligase</keyword>
<feature type="domain" description="DALR anticodon binding" evidence="11">
    <location>
        <begin position="611"/>
        <end position="707"/>
    </location>
</feature>
<dbReference type="GO" id="GO:0005524">
    <property type="term" value="F:ATP binding"/>
    <property type="evidence" value="ECO:0007669"/>
    <property type="project" value="UniProtKB-UniRule"/>
</dbReference>
<evidence type="ECO:0000256" key="3">
    <source>
        <dbReference type="ARBA" id="ARBA00022490"/>
    </source>
</evidence>
<evidence type="ECO:0000256" key="6">
    <source>
        <dbReference type="ARBA" id="ARBA00022840"/>
    </source>
</evidence>
<dbReference type="GO" id="GO:0004814">
    <property type="term" value="F:arginine-tRNA ligase activity"/>
    <property type="evidence" value="ECO:0007669"/>
    <property type="project" value="InterPro"/>
</dbReference>
<dbReference type="GO" id="GO:0005829">
    <property type="term" value="C:cytosol"/>
    <property type="evidence" value="ECO:0007669"/>
    <property type="project" value="TreeGrafter"/>
</dbReference>
<dbReference type="InterPro" id="IPR015944">
    <property type="entry name" value="Gly-tRNA-synth_bsu"/>
</dbReference>
<keyword evidence="6 10" id="KW-0067">ATP-binding</keyword>
<evidence type="ECO:0000256" key="4">
    <source>
        <dbReference type="ARBA" id="ARBA00022598"/>
    </source>
</evidence>
<dbReference type="PRINTS" id="PR01045">
    <property type="entry name" value="TRNASYNTHGB"/>
</dbReference>
<proteinExistence type="inferred from homology"/>
<keyword evidence="7 10" id="KW-0648">Protein biosynthesis</keyword>
<name>A0A520XEM1_9DELT</name>
<dbReference type="Proteomes" id="UP000322454">
    <property type="component" value="Unassembled WGS sequence"/>
</dbReference>
<dbReference type="HAMAP" id="MF_00255">
    <property type="entry name" value="Gly_tRNA_synth_beta"/>
    <property type="match status" value="1"/>
</dbReference>
<dbReference type="InterPro" id="IPR008909">
    <property type="entry name" value="DALR_anticod-bd"/>
</dbReference>
<dbReference type="PANTHER" id="PTHR30075">
    <property type="entry name" value="GLYCYL-TRNA SYNTHETASE"/>
    <property type="match status" value="1"/>
</dbReference>
<comment type="subunit">
    <text evidence="10">Tetramer of two alpha and two beta subunits.</text>
</comment>
<dbReference type="NCBIfam" id="TIGR00211">
    <property type="entry name" value="glyS"/>
    <property type="match status" value="1"/>
</dbReference>
<dbReference type="Pfam" id="PF02092">
    <property type="entry name" value="tRNA_synt_2f"/>
    <property type="match status" value="1"/>
</dbReference>
<evidence type="ECO:0000256" key="1">
    <source>
        <dbReference type="ARBA" id="ARBA00004496"/>
    </source>
</evidence>
<accession>A0A520XEM1</accession>
<evidence type="ECO:0000259" key="11">
    <source>
        <dbReference type="Pfam" id="PF05746"/>
    </source>
</evidence>
<organism evidence="12 13">
    <name type="scientific">Candidatus Acidulodesulfobacterium acidiphilum</name>
    <dbReference type="NCBI Taxonomy" id="2597224"/>
    <lineage>
        <taxon>Bacteria</taxon>
        <taxon>Deltaproteobacteria</taxon>
        <taxon>Candidatus Acidulodesulfobacterales</taxon>
        <taxon>Candidatus Acidulodesulfobacterium</taxon>
    </lineage>
</organism>
<evidence type="ECO:0000256" key="2">
    <source>
        <dbReference type="ARBA" id="ARBA00008226"/>
    </source>
</evidence>
<keyword evidence="5 10" id="KW-0547">Nucleotide-binding</keyword>
<dbReference type="EMBL" id="SHMQ01000007">
    <property type="protein sequence ID" value="RZV39641.1"/>
    <property type="molecule type" value="Genomic_DNA"/>
</dbReference>
<sequence>MIYDNSGYYKLSEYLLEIGSGELPYEEVRKIPPALKKIVENFLADELFLAEKPHVETYATPRRTVLFIKELPAKSPDREIEIIGPPVNISYHGGVPAEPLLQFMKKTGISDHKKIYTVNQKKGVYAACKKKIKGALLKDLLAQNIPLFIKKIPFKKTMFWLDKEIRYPRPVLWITSVFDGKTAAFDFGGIKTSNRTYLKPPLSYKMRPVKIYSAQDYFNIISANGIILKNIERKDYIESALKDISKTAGADIPECGEDFIDEIVGLTETPYALLCGFDEKFLSIPQELLSVVMKKHQRFFPLSKSGKLISNFIAIADVNPLNEFKESLEKNIKSGYSRVLSARLADAGFFFNEDTKKKLADFVEETKNIMFYQGLGTYFDKTLRIKNLGLFIGDELNFGAEILSDFKTASGLLKFDLATHAVYEFPEMQGIMGRIYAKAAGENSRISTAIEEHYYPASKTGGDKKKILPSNDLSALCALADKLDTVFAFVMLKKLPSGESDPFYLRRAMIGIIEIILDKKYKINLIKAFDFYFKEFFNDRKLNKEELKNAFINFADTRFKNFMLTSGYKSDEIAAVLNSSVRENFYTEFIKIDFLSKYKENEAIFELSQIYKRINNITYKFSDITVFNEEKLTLYEEKQLISIFKKVSKDIILSLKQNDFKTVLSEMHKLVMPVNAFFDGVMILTEQEEIKNSRIGLLNNILNLFKNFCDFSNLDL</sequence>
<comment type="caution">
    <text evidence="12">The sequence shown here is derived from an EMBL/GenBank/DDBJ whole genome shotgun (WGS) entry which is preliminary data.</text>
</comment>
<evidence type="ECO:0000256" key="10">
    <source>
        <dbReference type="HAMAP-Rule" id="MF_00255"/>
    </source>
</evidence>
<dbReference type="GO" id="GO:0006420">
    <property type="term" value="P:arginyl-tRNA aminoacylation"/>
    <property type="evidence" value="ECO:0007669"/>
    <property type="project" value="InterPro"/>
</dbReference>
<evidence type="ECO:0000313" key="12">
    <source>
        <dbReference type="EMBL" id="RZV39641.1"/>
    </source>
</evidence>
<dbReference type="SUPFAM" id="SSF109604">
    <property type="entry name" value="HD-domain/PDEase-like"/>
    <property type="match status" value="1"/>
</dbReference>
<comment type="similarity">
    <text evidence="2 10">Belongs to the class-II aminoacyl-tRNA synthetase family.</text>
</comment>
<dbReference type="EC" id="6.1.1.14" evidence="10"/>
<evidence type="ECO:0000256" key="9">
    <source>
        <dbReference type="ARBA" id="ARBA00047937"/>
    </source>
</evidence>
<evidence type="ECO:0000256" key="5">
    <source>
        <dbReference type="ARBA" id="ARBA00022741"/>
    </source>
</evidence>
<protein>
    <recommendedName>
        <fullName evidence="10">Glycine--tRNA ligase beta subunit</fullName>
        <ecNumber evidence="10">6.1.1.14</ecNumber>
    </recommendedName>
    <alternativeName>
        <fullName evidence="10">Glycyl-tRNA synthetase beta subunit</fullName>
        <shortName evidence="10">GlyRS</shortName>
    </alternativeName>
</protein>
<keyword evidence="3 10" id="KW-0963">Cytoplasm</keyword>
<dbReference type="AlphaFoldDB" id="A0A520XEM1"/>